<keyword evidence="3" id="KW-1185">Reference proteome</keyword>
<comment type="caution">
    <text evidence="2">The sequence shown here is derived from an EMBL/GenBank/DDBJ whole genome shotgun (WGS) entry which is preliminary data.</text>
</comment>
<feature type="transmembrane region" description="Helical" evidence="1">
    <location>
        <begin position="212"/>
        <end position="229"/>
    </location>
</feature>
<feature type="transmembrane region" description="Helical" evidence="1">
    <location>
        <begin position="117"/>
        <end position="141"/>
    </location>
</feature>
<dbReference type="EMBL" id="JBHSGU010000002">
    <property type="protein sequence ID" value="MFC4699792.1"/>
    <property type="molecule type" value="Genomic_DNA"/>
</dbReference>
<evidence type="ECO:0000313" key="3">
    <source>
        <dbReference type="Proteomes" id="UP001595897"/>
    </source>
</evidence>
<feature type="transmembrane region" description="Helical" evidence="1">
    <location>
        <begin position="174"/>
        <end position="192"/>
    </location>
</feature>
<feature type="transmembrane region" description="Helical" evidence="1">
    <location>
        <begin position="241"/>
        <end position="267"/>
    </location>
</feature>
<gene>
    <name evidence="2" type="ORF">ACFO4O_06450</name>
</gene>
<evidence type="ECO:0000256" key="1">
    <source>
        <dbReference type="SAM" id="Phobius"/>
    </source>
</evidence>
<name>A0ABV9LTF4_9ALTE</name>
<sequence length="318" mass="35905">MDLVNRYISAVQQALPADKQDEIGRELKANILDDIDAMNAQNGGSDDNVQAVLKKYGHPELTANRFYERPALIAGIDMALYKKVLFHGAAFLFTYAVVLTVFAMLQDDSINPIRLLLQSLMIFIDKVSLLFLILTLTFYYLGKSGSISGRLYKTWTLDKLPSDPSFKVSNSDTITDIITNSFLLLILWTHLWMSNDVYQQQVLSLAPSAEHWRIILTVLCVQSLIQALYRLTQTYWQRRSYIAYIVDHAVFALAALFMAATTPIIFVKEEASATIPSMILSFVESSQTHFLLSVAAILVVLVIIQLTKLSRLNEIERD</sequence>
<organism evidence="2 3">
    <name type="scientific">Glaciecola siphonariae</name>
    <dbReference type="NCBI Taxonomy" id="521012"/>
    <lineage>
        <taxon>Bacteria</taxon>
        <taxon>Pseudomonadati</taxon>
        <taxon>Pseudomonadota</taxon>
        <taxon>Gammaproteobacteria</taxon>
        <taxon>Alteromonadales</taxon>
        <taxon>Alteromonadaceae</taxon>
        <taxon>Glaciecola</taxon>
    </lineage>
</organism>
<keyword evidence="1" id="KW-0812">Transmembrane</keyword>
<proteinExistence type="predicted"/>
<dbReference type="RefSeq" id="WP_382406649.1">
    <property type="nucleotide sequence ID" value="NZ_JBHSGU010000002.1"/>
</dbReference>
<feature type="transmembrane region" description="Helical" evidence="1">
    <location>
        <begin position="84"/>
        <end position="105"/>
    </location>
</feature>
<evidence type="ECO:0000313" key="2">
    <source>
        <dbReference type="EMBL" id="MFC4699792.1"/>
    </source>
</evidence>
<keyword evidence="1" id="KW-1133">Transmembrane helix</keyword>
<reference evidence="3" key="1">
    <citation type="journal article" date="2019" name="Int. J. Syst. Evol. Microbiol.">
        <title>The Global Catalogue of Microorganisms (GCM) 10K type strain sequencing project: providing services to taxonomists for standard genome sequencing and annotation.</title>
        <authorList>
            <consortium name="The Broad Institute Genomics Platform"/>
            <consortium name="The Broad Institute Genome Sequencing Center for Infectious Disease"/>
            <person name="Wu L."/>
            <person name="Ma J."/>
        </authorList>
    </citation>
    <scope>NUCLEOTIDE SEQUENCE [LARGE SCALE GENOMIC DNA]</scope>
    <source>
        <strain evidence="3">KACC 12507</strain>
    </source>
</reference>
<keyword evidence="1" id="KW-0472">Membrane</keyword>
<dbReference type="Proteomes" id="UP001595897">
    <property type="component" value="Unassembled WGS sequence"/>
</dbReference>
<protein>
    <submittedName>
        <fullName evidence="2">Uncharacterized protein</fullName>
    </submittedName>
</protein>
<feature type="transmembrane region" description="Helical" evidence="1">
    <location>
        <begin position="287"/>
        <end position="307"/>
    </location>
</feature>
<accession>A0ABV9LTF4</accession>